<dbReference type="EMBL" id="HG996474">
    <property type="protein sequence ID" value="CAG1836546.1"/>
    <property type="molecule type" value="Genomic_DNA"/>
</dbReference>
<protein>
    <submittedName>
        <fullName evidence="2">(wild Malaysian banana) hypothetical protein</fullName>
    </submittedName>
</protein>
<dbReference type="SUPFAM" id="SSF47616">
    <property type="entry name" value="GST C-terminal domain-like"/>
    <property type="match status" value="1"/>
</dbReference>
<dbReference type="Gene3D" id="1.20.1050.10">
    <property type="match status" value="1"/>
</dbReference>
<dbReference type="AlphaFoldDB" id="A0A8D7F0F0"/>
<dbReference type="Pfam" id="PF13410">
    <property type="entry name" value="GST_C_2"/>
    <property type="match status" value="1"/>
</dbReference>
<evidence type="ECO:0000313" key="2">
    <source>
        <dbReference type="EMBL" id="CAG1836546.1"/>
    </source>
</evidence>
<dbReference type="InterPro" id="IPR036282">
    <property type="entry name" value="Glutathione-S-Trfase_C_sf"/>
</dbReference>
<proteinExistence type="predicted"/>
<feature type="region of interest" description="Disordered" evidence="1">
    <location>
        <begin position="52"/>
        <end position="85"/>
    </location>
</feature>
<name>A0A8D7F0F0_MUSAM</name>
<accession>A0A8D7F0F0</accession>
<sequence>MRLEGELGDKKYFGGDAFGFVDVALVPFVPWFYTYETCAGFSVEEVAQAGGVGQAVHGKGERGQRTVRPPQGLRVRGRPQEEIRS</sequence>
<reference evidence="2" key="1">
    <citation type="submission" date="2021-03" db="EMBL/GenBank/DDBJ databases">
        <authorList>
            <consortium name="Genoscope - CEA"/>
            <person name="William W."/>
        </authorList>
    </citation>
    <scope>NUCLEOTIDE SEQUENCE</scope>
    <source>
        <strain evidence="2">Doubled-haploid Pahang</strain>
    </source>
</reference>
<organism evidence="2">
    <name type="scientific">Musa acuminata subsp. malaccensis</name>
    <name type="common">Wild banana</name>
    <name type="synonym">Musa malaccensis</name>
    <dbReference type="NCBI Taxonomy" id="214687"/>
    <lineage>
        <taxon>Eukaryota</taxon>
        <taxon>Viridiplantae</taxon>
        <taxon>Streptophyta</taxon>
        <taxon>Embryophyta</taxon>
        <taxon>Tracheophyta</taxon>
        <taxon>Spermatophyta</taxon>
        <taxon>Magnoliopsida</taxon>
        <taxon>Liliopsida</taxon>
        <taxon>Zingiberales</taxon>
        <taxon>Musaceae</taxon>
        <taxon>Musa</taxon>
    </lineage>
</organism>
<gene>
    <name evidence="2" type="ORF">GSMUA_245150.1</name>
</gene>
<evidence type="ECO:0000256" key="1">
    <source>
        <dbReference type="SAM" id="MobiDB-lite"/>
    </source>
</evidence>